<sequence>MSRSGFVAVTAALCWVLLPAAPAAAHAELLGTTPASGAVLARAPAEVVLRFSEPVAPVRDATRLLDATGSAVRGGAAAEPVPGQPERVRLAVPSGLPDGLYVVAWRVVSADSHPVAGSLTFTVGEAVGAAPASTPVQAVDSGVRVAFWTFRGFGYAALALLLGGAAFLVLCWPAGWSDRRARRLVWAGWWASLGAAAAVLVLQGPYAAGKSLAGVLDPALLRATVDSDYGRLCLARLALLAAGGFLLARLSTRGGRMLVAGAAGIGLALPLTWAAAGHARVGAGAMLALAADAVHVLAMAVWLGGLALLFARVLPARGGVPVRTALAVLPRFSWIASAAVAALVVTGAFQAWRELRGADLSGPSGYPRLLAWKLAAFGLLICLGAGSRALVRYRYVRPVGYAAAGTVAAPAKRATAAVTGARLERVERKRRAAERRQDEEAVALLRRSVRLEVVIAAAVLALTAALVSTSPAGHAHREPAASGPYSAVVPLPGGGDVQVWLAPARSGPNELVLNVRSADGLPRDVPEVAARLVNDAFGAPMPVPLERAAPGRYTARAVTIPSAGAWGLRVTVRTSEVDQYTVTADIPVA</sequence>
<evidence type="ECO:0000256" key="5">
    <source>
        <dbReference type="ARBA" id="ARBA00022729"/>
    </source>
</evidence>
<evidence type="ECO:0000256" key="4">
    <source>
        <dbReference type="ARBA" id="ARBA00022723"/>
    </source>
</evidence>
<keyword evidence="6 10" id="KW-1133">Transmembrane helix</keyword>
<feature type="transmembrane region" description="Helical" evidence="10">
    <location>
        <begin position="372"/>
        <end position="391"/>
    </location>
</feature>
<proteinExistence type="predicted"/>
<keyword evidence="5 11" id="KW-0732">Signal</keyword>
<reference evidence="14" key="1">
    <citation type="submission" date="2022-12" db="EMBL/GenBank/DDBJ databases">
        <title>New Phytohabitans aurantiacus sp. RD004123 nov., an actinomycete isolated from soil.</title>
        <authorList>
            <person name="Triningsih D.W."/>
            <person name="Harunari E."/>
            <person name="Igarashi Y."/>
        </authorList>
    </citation>
    <scope>NUCLEOTIDE SEQUENCE</scope>
    <source>
        <strain evidence="14">RD004123</strain>
    </source>
</reference>
<evidence type="ECO:0000259" key="12">
    <source>
        <dbReference type="Pfam" id="PF04234"/>
    </source>
</evidence>
<evidence type="ECO:0000256" key="10">
    <source>
        <dbReference type="SAM" id="Phobius"/>
    </source>
</evidence>
<evidence type="ECO:0000256" key="8">
    <source>
        <dbReference type="ARBA" id="ARBA00023136"/>
    </source>
</evidence>
<feature type="transmembrane region" description="Helical" evidence="10">
    <location>
        <begin position="153"/>
        <end position="172"/>
    </location>
</feature>
<feature type="transmembrane region" description="Helical" evidence="10">
    <location>
        <begin position="453"/>
        <end position="472"/>
    </location>
</feature>
<keyword evidence="9" id="KW-0175">Coiled coil</keyword>
<feature type="transmembrane region" description="Helical" evidence="10">
    <location>
        <begin position="288"/>
        <end position="311"/>
    </location>
</feature>
<evidence type="ECO:0000256" key="7">
    <source>
        <dbReference type="ARBA" id="ARBA00023008"/>
    </source>
</evidence>
<gene>
    <name evidence="14" type="ORF">Pa4123_16180</name>
</gene>
<feature type="domain" description="CopC" evidence="12">
    <location>
        <begin position="26"/>
        <end position="123"/>
    </location>
</feature>
<keyword evidence="2" id="KW-1003">Cell membrane</keyword>
<protein>
    <submittedName>
        <fullName evidence="14">Transport integral membrane protein</fullName>
    </submittedName>
</protein>
<dbReference type="Pfam" id="PF04234">
    <property type="entry name" value="CopC"/>
    <property type="match status" value="1"/>
</dbReference>
<dbReference type="InterPro" id="IPR032694">
    <property type="entry name" value="CopC/D"/>
</dbReference>
<feature type="transmembrane region" description="Helical" evidence="10">
    <location>
        <begin position="229"/>
        <end position="250"/>
    </location>
</feature>
<feature type="domain" description="Copper resistance protein D" evidence="13">
    <location>
        <begin position="327"/>
        <end position="402"/>
    </location>
</feature>
<dbReference type="Proteomes" id="UP001144280">
    <property type="component" value="Unassembled WGS sequence"/>
</dbReference>
<keyword evidence="4" id="KW-0479">Metal-binding</keyword>
<comment type="caution">
    <text evidence="14">The sequence shown here is derived from an EMBL/GenBank/DDBJ whole genome shotgun (WGS) entry which is preliminary data.</text>
</comment>
<evidence type="ECO:0000256" key="2">
    <source>
        <dbReference type="ARBA" id="ARBA00022475"/>
    </source>
</evidence>
<evidence type="ECO:0000313" key="14">
    <source>
        <dbReference type="EMBL" id="GLH96344.1"/>
    </source>
</evidence>
<feature type="transmembrane region" description="Helical" evidence="10">
    <location>
        <begin position="257"/>
        <end position="276"/>
    </location>
</feature>
<feature type="signal peptide" evidence="11">
    <location>
        <begin position="1"/>
        <end position="27"/>
    </location>
</feature>
<dbReference type="InterPro" id="IPR014755">
    <property type="entry name" value="Cu-Rt/internalin_Ig-like"/>
</dbReference>
<evidence type="ECO:0000256" key="1">
    <source>
        <dbReference type="ARBA" id="ARBA00004651"/>
    </source>
</evidence>
<dbReference type="SUPFAM" id="SSF81296">
    <property type="entry name" value="E set domains"/>
    <property type="match status" value="1"/>
</dbReference>
<feature type="coiled-coil region" evidence="9">
    <location>
        <begin position="416"/>
        <end position="443"/>
    </location>
</feature>
<evidence type="ECO:0000313" key="15">
    <source>
        <dbReference type="Proteomes" id="UP001144280"/>
    </source>
</evidence>
<keyword evidence="3 10" id="KW-0812">Transmembrane</keyword>
<dbReference type="Pfam" id="PF05425">
    <property type="entry name" value="CopD"/>
    <property type="match status" value="1"/>
</dbReference>
<feature type="transmembrane region" description="Helical" evidence="10">
    <location>
        <begin position="332"/>
        <end position="352"/>
    </location>
</feature>
<feature type="chain" id="PRO_5047322125" evidence="11">
    <location>
        <begin position="28"/>
        <end position="589"/>
    </location>
</feature>
<organism evidence="14 15">
    <name type="scientific">Phytohabitans aurantiacus</name>
    <dbReference type="NCBI Taxonomy" id="3016789"/>
    <lineage>
        <taxon>Bacteria</taxon>
        <taxon>Bacillati</taxon>
        <taxon>Actinomycetota</taxon>
        <taxon>Actinomycetes</taxon>
        <taxon>Micromonosporales</taxon>
        <taxon>Micromonosporaceae</taxon>
    </lineage>
</organism>
<dbReference type="EMBL" id="BSDI01000007">
    <property type="protein sequence ID" value="GLH96344.1"/>
    <property type="molecule type" value="Genomic_DNA"/>
</dbReference>
<name>A0ABQ5QRK5_9ACTN</name>
<evidence type="ECO:0000256" key="3">
    <source>
        <dbReference type="ARBA" id="ARBA00022692"/>
    </source>
</evidence>
<dbReference type="InterPro" id="IPR014756">
    <property type="entry name" value="Ig_E-set"/>
</dbReference>
<evidence type="ECO:0000259" key="13">
    <source>
        <dbReference type="Pfam" id="PF05425"/>
    </source>
</evidence>
<keyword evidence="15" id="KW-1185">Reference proteome</keyword>
<dbReference type="PANTHER" id="PTHR34820">
    <property type="entry name" value="INNER MEMBRANE PROTEIN YEBZ"/>
    <property type="match status" value="1"/>
</dbReference>
<accession>A0ABQ5QRK5</accession>
<dbReference type="RefSeq" id="WP_281893539.1">
    <property type="nucleotide sequence ID" value="NZ_BSDI01000007.1"/>
</dbReference>
<keyword evidence="7" id="KW-0186">Copper</keyword>
<feature type="transmembrane region" description="Helical" evidence="10">
    <location>
        <begin position="184"/>
        <end position="209"/>
    </location>
</feature>
<evidence type="ECO:0000256" key="9">
    <source>
        <dbReference type="SAM" id="Coils"/>
    </source>
</evidence>
<keyword evidence="8 10" id="KW-0472">Membrane</keyword>
<dbReference type="InterPro" id="IPR008457">
    <property type="entry name" value="Cu-R_CopD_dom"/>
</dbReference>
<dbReference type="InterPro" id="IPR007348">
    <property type="entry name" value="CopC_dom"/>
</dbReference>
<evidence type="ECO:0000256" key="11">
    <source>
        <dbReference type="SAM" id="SignalP"/>
    </source>
</evidence>
<comment type="subcellular location">
    <subcellularLocation>
        <location evidence="1">Cell membrane</location>
        <topology evidence="1">Multi-pass membrane protein</topology>
    </subcellularLocation>
</comment>
<dbReference type="PANTHER" id="PTHR34820:SF4">
    <property type="entry name" value="INNER MEMBRANE PROTEIN YEBZ"/>
    <property type="match status" value="1"/>
</dbReference>
<evidence type="ECO:0000256" key="6">
    <source>
        <dbReference type="ARBA" id="ARBA00022989"/>
    </source>
</evidence>
<dbReference type="Gene3D" id="2.60.40.1220">
    <property type="match status" value="1"/>
</dbReference>